<dbReference type="EMBL" id="LC066396">
    <property type="protein sequence ID" value="BAT30980.1"/>
    <property type="molecule type" value="Genomic_DNA"/>
</dbReference>
<dbReference type="PANTHER" id="PTHR37463">
    <property type="entry name" value="GSL3115 PROTEIN"/>
    <property type="match status" value="1"/>
</dbReference>
<dbReference type="InterPro" id="IPR017136">
    <property type="entry name" value="UCP037205"/>
</dbReference>
<evidence type="ECO:0000313" key="1">
    <source>
        <dbReference type="EMBL" id="BAT30980.1"/>
    </source>
</evidence>
<organism evidence="1">
    <name type="scientific">Fulvimarina pelagi</name>
    <dbReference type="NCBI Taxonomy" id="217511"/>
    <lineage>
        <taxon>Bacteria</taxon>
        <taxon>Pseudomonadati</taxon>
        <taxon>Pseudomonadota</taxon>
        <taxon>Alphaproteobacteria</taxon>
        <taxon>Hyphomicrobiales</taxon>
        <taxon>Aurantimonadaceae</taxon>
        <taxon>Fulvimarina</taxon>
    </lineage>
</organism>
<proteinExistence type="predicted"/>
<evidence type="ECO:0008006" key="2">
    <source>
        <dbReference type="Google" id="ProtNLM"/>
    </source>
</evidence>
<dbReference type="Pfam" id="PF10013">
    <property type="entry name" value="DUF2256"/>
    <property type="match status" value="1"/>
</dbReference>
<reference evidence="1" key="1">
    <citation type="journal article" date="2015" name="Proc. Natl. Acad. Sci. U.S.A.">
        <title>Bacterial clade with the ribosomal RNA operon on a small plasmid rather than the chromosome.</title>
        <authorList>
            <person name="Anda M."/>
            <person name="Ohtsubo Y."/>
            <person name="Okubo T."/>
            <person name="Sugawara M."/>
            <person name="Nagata Y."/>
            <person name="Tsuda M."/>
            <person name="Minamisawa K."/>
            <person name="Mitsui H."/>
        </authorList>
    </citation>
    <scope>NUCLEOTIDE SEQUENCE</scope>
    <source>
        <strain evidence="1">DSM 15513</strain>
    </source>
</reference>
<accession>A0A0P0Z9C8</accession>
<dbReference type="AlphaFoldDB" id="A0A0P0Z9C8"/>
<sequence length="89" mass="10547">MFEEHDFKLGMPAWRNKHLVETRPRAISLPMSAKSELPVKICVQCGKPMVWRKKWEKNWDEVKFCSQRCRKEAKAGVPPRQAVRQPDER</sequence>
<name>A0A0P0Z9C8_9HYPH</name>
<dbReference type="PANTHER" id="PTHR37463:SF1">
    <property type="entry name" value="DUF2256 DOMAIN-CONTAINING PROTEIN"/>
    <property type="match status" value="1"/>
</dbReference>
<protein>
    <recommendedName>
        <fullName evidence="2">DUF2256 domain-containing protein</fullName>
    </recommendedName>
</protein>